<dbReference type="SUPFAM" id="SSF51126">
    <property type="entry name" value="Pectin lyase-like"/>
    <property type="match status" value="1"/>
</dbReference>
<sequence length="405" mass="43644">MKNYFKTLAVAGVSALTVFSSCEKSENNNTPNPELDGEALAQFLTENNPINANGEASGWDMPEWAVDADYEGTQTDVSNADTLPQVIDQNLTLAAHSTWFLKGGVHVKANATLTIEEGVHIVDPDEDGVSYLMIEQDAKIIAKGTAENMIVFTTEDAPTKGKPGSWGGIIINGHAPINNGDDTGRAVPEVSGPGIWYGGHNPSDNSGILEFVRLEFGGNQITADKEHNGFTFNGVGNGTVLRNLQAHKGADDGFEWFGGTVNAENLVSTDNGDDSFDWTEGWVGTAENLYGKNTTQGDRGLEGDNNQNNNAMEPFSFPTLRNVTLIAHSGNQSQGLKLREGTKVKLENIKVEGYPTGVSIEHNITLVHVHETYFPEEGKEPANSFTVNNLSVSDAQTPIEYKASR</sequence>
<comment type="caution">
    <text evidence="1">The sequence shown here is derived from an EMBL/GenBank/DDBJ whole genome shotgun (WGS) entry which is preliminary data.</text>
</comment>
<protein>
    <submittedName>
        <fullName evidence="1">Uncharacterized protein</fullName>
    </submittedName>
</protein>
<evidence type="ECO:0000313" key="1">
    <source>
        <dbReference type="EMBL" id="NLR94779.1"/>
    </source>
</evidence>
<organism evidence="1 2">
    <name type="scientific">Flammeovirga agarivorans</name>
    <dbReference type="NCBI Taxonomy" id="2726742"/>
    <lineage>
        <taxon>Bacteria</taxon>
        <taxon>Pseudomonadati</taxon>
        <taxon>Bacteroidota</taxon>
        <taxon>Cytophagia</taxon>
        <taxon>Cytophagales</taxon>
        <taxon>Flammeovirgaceae</taxon>
        <taxon>Flammeovirga</taxon>
    </lineage>
</organism>
<gene>
    <name evidence="1" type="ORF">HGP29_26475</name>
</gene>
<evidence type="ECO:0000313" key="2">
    <source>
        <dbReference type="Proteomes" id="UP000585050"/>
    </source>
</evidence>
<dbReference type="AlphaFoldDB" id="A0A7X8SR63"/>
<dbReference type="PROSITE" id="PS51257">
    <property type="entry name" value="PROKAR_LIPOPROTEIN"/>
    <property type="match status" value="1"/>
</dbReference>
<reference evidence="1 2" key="1">
    <citation type="submission" date="2020-04" db="EMBL/GenBank/DDBJ databases">
        <title>Flammeovirga sp. SR4, a novel species isolated from seawater.</title>
        <authorList>
            <person name="Wang X."/>
        </authorList>
    </citation>
    <scope>NUCLEOTIDE SEQUENCE [LARGE SCALE GENOMIC DNA]</scope>
    <source>
        <strain evidence="1 2">SR4</strain>
    </source>
</reference>
<dbReference type="EMBL" id="JABAIL010000015">
    <property type="protein sequence ID" value="NLR94779.1"/>
    <property type="molecule type" value="Genomic_DNA"/>
</dbReference>
<accession>A0A7X8SR63</accession>
<proteinExistence type="predicted"/>
<dbReference type="PANTHER" id="PTHR41339:SF1">
    <property type="entry name" value="SECRETED PROTEIN"/>
    <property type="match status" value="1"/>
</dbReference>
<dbReference type="PANTHER" id="PTHR41339">
    <property type="entry name" value="LIPL48"/>
    <property type="match status" value="1"/>
</dbReference>
<name>A0A7X8SR63_9BACT</name>
<dbReference type="Proteomes" id="UP000585050">
    <property type="component" value="Unassembled WGS sequence"/>
</dbReference>
<keyword evidence="2" id="KW-1185">Reference proteome</keyword>
<dbReference type="InterPro" id="IPR011050">
    <property type="entry name" value="Pectin_lyase_fold/virulence"/>
</dbReference>
<dbReference type="RefSeq" id="WP_168885489.1">
    <property type="nucleotide sequence ID" value="NZ_JABAIL010000015.1"/>
</dbReference>